<evidence type="ECO:0000256" key="10">
    <source>
        <dbReference type="ARBA" id="ARBA00049176"/>
    </source>
</evidence>
<evidence type="ECO:0000313" key="15">
    <source>
        <dbReference type="Proteomes" id="UP001241605"/>
    </source>
</evidence>
<comment type="similarity">
    <text evidence="3">Belongs to the P-Pant transferase superfamily. EntD family.</text>
</comment>
<evidence type="ECO:0000313" key="14">
    <source>
        <dbReference type="EMBL" id="WGW04504.1"/>
    </source>
</evidence>
<evidence type="ECO:0000256" key="3">
    <source>
        <dbReference type="ARBA" id="ARBA00008342"/>
    </source>
</evidence>
<dbReference type="InterPro" id="IPR003542">
    <property type="entry name" value="Enbac_synth_compD-like"/>
</dbReference>
<evidence type="ECO:0000256" key="8">
    <source>
        <dbReference type="ARBA" id="ARBA00029894"/>
    </source>
</evidence>
<accession>A0ABY8QIP2</accession>
<dbReference type="InterPro" id="IPR008278">
    <property type="entry name" value="4-PPantetheinyl_Trfase_dom"/>
</dbReference>
<feature type="domain" description="4'-phosphopantetheinyl transferase N-terminal" evidence="13">
    <location>
        <begin position="54"/>
        <end position="116"/>
    </location>
</feature>
<dbReference type="SUPFAM" id="SSF56214">
    <property type="entry name" value="4'-phosphopantetheinyl transferase"/>
    <property type="match status" value="1"/>
</dbReference>
<evidence type="ECO:0000256" key="9">
    <source>
        <dbReference type="ARBA" id="ARBA00031996"/>
    </source>
</evidence>
<keyword evidence="15" id="KW-1185">Reference proteome</keyword>
<organism evidence="14 15">
    <name type="scientific">Tropicibacter oceani</name>
    <dbReference type="NCBI Taxonomy" id="3058420"/>
    <lineage>
        <taxon>Bacteria</taxon>
        <taxon>Pseudomonadati</taxon>
        <taxon>Pseudomonadota</taxon>
        <taxon>Alphaproteobacteria</taxon>
        <taxon>Rhodobacterales</taxon>
        <taxon>Roseobacteraceae</taxon>
        <taxon>Tropicibacter</taxon>
    </lineage>
</organism>
<dbReference type="Pfam" id="PF01648">
    <property type="entry name" value="ACPS"/>
    <property type="match status" value="1"/>
</dbReference>
<protein>
    <recommendedName>
        <fullName evidence="5">Enterobactin synthase component D</fullName>
    </recommendedName>
    <alternativeName>
        <fullName evidence="8">4'-phosphopantetheinyl transferase EntD</fullName>
    </alternativeName>
    <alternativeName>
        <fullName evidence="9">Enterochelin synthase D</fullName>
    </alternativeName>
</protein>
<evidence type="ECO:0000259" key="12">
    <source>
        <dbReference type="Pfam" id="PF01648"/>
    </source>
</evidence>
<dbReference type="PRINTS" id="PR01399">
    <property type="entry name" value="ENTSNTHTASED"/>
</dbReference>
<dbReference type="RefSeq" id="WP_282301139.1">
    <property type="nucleotide sequence ID" value="NZ_CP124616.1"/>
</dbReference>
<dbReference type="Proteomes" id="UP001241605">
    <property type="component" value="Chromosome"/>
</dbReference>
<evidence type="ECO:0000256" key="1">
    <source>
        <dbReference type="ARBA" id="ARBA00003937"/>
    </source>
</evidence>
<dbReference type="GO" id="GO:0016740">
    <property type="term" value="F:transferase activity"/>
    <property type="evidence" value="ECO:0007669"/>
    <property type="project" value="UniProtKB-KW"/>
</dbReference>
<evidence type="ECO:0000259" key="13">
    <source>
        <dbReference type="Pfam" id="PF17837"/>
    </source>
</evidence>
<evidence type="ECO:0000256" key="2">
    <source>
        <dbReference type="ARBA" id="ARBA00004993"/>
    </source>
</evidence>
<keyword evidence="6 14" id="KW-0808">Transferase</keyword>
<comment type="pathway">
    <text evidence="2">Siderophore biosynthesis; enterobactin biosynthesis.</text>
</comment>
<dbReference type="Pfam" id="PF17837">
    <property type="entry name" value="4PPT_N"/>
    <property type="match status" value="1"/>
</dbReference>
<comment type="subunit">
    <text evidence="4">EntB, EntD, EntE, and EntF form a multienzyme complex called enterobactin synthase.</text>
</comment>
<evidence type="ECO:0000256" key="11">
    <source>
        <dbReference type="ARBA" id="ARBA00049191"/>
    </source>
</evidence>
<comment type="catalytic activity">
    <reaction evidence="10">
        <text>apo-[aryl-carrier protein] + CoA = holo-[aryl-carrier protein] + adenosine 3',5'-bisphosphate + H(+)</text>
        <dbReference type="Rhea" id="RHEA:48404"/>
        <dbReference type="Rhea" id="RHEA-COMP:15903"/>
        <dbReference type="Rhea" id="RHEA-COMP:17557"/>
        <dbReference type="ChEBI" id="CHEBI:15378"/>
        <dbReference type="ChEBI" id="CHEBI:29999"/>
        <dbReference type="ChEBI" id="CHEBI:57287"/>
        <dbReference type="ChEBI" id="CHEBI:58343"/>
        <dbReference type="ChEBI" id="CHEBI:64479"/>
    </reaction>
</comment>
<dbReference type="InterPro" id="IPR041354">
    <property type="entry name" value="4PPT_N"/>
</dbReference>
<name>A0ABY8QIP2_9RHOB</name>
<dbReference type="PANTHER" id="PTHR38096">
    <property type="entry name" value="ENTEROBACTIN SYNTHASE COMPONENT D"/>
    <property type="match status" value="1"/>
</dbReference>
<dbReference type="PANTHER" id="PTHR38096:SF1">
    <property type="entry name" value="ENTEROBACTIN SYNTHASE COMPONENT D"/>
    <property type="match status" value="1"/>
</dbReference>
<evidence type="ECO:0000256" key="7">
    <source>
        <dbReference type="ARBA" id="ARBA00023191"/>
    </source>
</evidence>
<evidence type="ECO:0000256" key="4">
    <source>
        <dbReference type="ARBA" id="ARBA00011503"/>
    </source>
</evidence>
<comment type="catalytic activity">
    <reaction evidence="11">
        <text>apo-[peptidyl-carrier protein] + CoA = holo-[peptidyl-carrier protein] + adenosine 3',5'-bisphosphate + H(+)</text>
        <dbReference type="Rhea" id="RHEA:46228"/>
        <dbReference type="Rhea" id="RHEA-COMP:11479"/>
        <dbReference type="Rhea" id="RHEA-COMP:11480"/>
        <dbReference type="ChEBI" id="CHEBI:15378"/>
        <dbReference type="ChEBI" id="CHEBI:29999"/>
        <dbReference type="ChEBI" id="CHEBI:57287"/>
        <dbReference type="ChEBI" id="CHEBI:58343"/>
        <dbReference type="ChEBI" id="CHEBI:64479"/>
    </reaction>
</comment>
<gene>
    <name evidence="14" type="ORF">QF118_02845</name>
</gene>
<dbReference type="EMBL" id="CP124616">
    <property type="protein sequence ID" value="WGW04504.1"/>
    <property type="molecule type" value="Genomic_DNA"/>
</dbReference>
<sequence length="239" mass="25743">MTPLAPDILPELTQGFLHPADLRREGQGVLVQGGYDLARFRLELFDQLEITRPAKLARAIDKRLAEFLAGRAMARVAQGALGIAGQVAIGDDRAPVWPDGLAGSISHARGRCACLALPQGQGTPGIDIEAIAHGHALESILRMTLNDAETALIGTASQPDTVATLCFSAKETLFKALYPVVRRHFGFASARLQALPRDGVLRLTLAETLHPDLPQGRSLDLRYDTGKGHVLTWLVHQSP</sequence>
<dbReference type="InterPro" id="IPR037143">
    <property type="entry name" value="4-PPantetheinyl_Trfase_dom_sf"/>
</dbReference>
<comment type="function">
    <text evidence="1">Involved in the biosynthesis of the siderophore enterobactin (enterochelin), which is a macrocyclic trimeric lactone of N-(2,3-dihydroxybenzoyl)-serine. The serine trilactone serves as a scaffolding for the three catechol functionalities that provide hexadentate coordination for the tightly ligated iron(2+) atoms. Plays an essential role in the assembly of the enterobactin by catalyzing the transfer of the 4'-phosphopantetheine (Ppant) moiety from coenzyme A to the apo-domains of both EntB (ArCP domain) and EntF (PCP domain) to yield their holo-forms which make them competent for the activation of 2,3-dihydroxybenzoate (DHB) and L-serine, respectively.</text>
</comment>
<keyword evidence="7" id="KW-0259">Enterobactin biosynthesis</keyword>
<evidence type="ECO:0000256" key="6">
    <source>
        <dbReference type="ARBA" id="ARBA00022679"/>
    </source>
</evidence>
<proteinExistence type="inferred from homology"/>
<reference evidence="14 15" key="1">
    <citation type="submission" date="2023-05" db="EMBL/GenBank/DDBJ databases">
        <title>YMD87, complete Genome.</title>
        <authorList>
            <person name="Zhang J."/>
            <person name="Xu X."/>
        </authorList>
    </citation>
    <scope>NUCLEOTIDE SEQUENCE [LARGE SCALE GENOMIC DNA]</scope>
    <source>
        <strain evidence="14 15">YMD87</strain>
    </source>
</reference>
<dbReference type="Gene3D" id="3.90.470.20">
    <property type="entry name" value="4'-phosphopantetheinyl transferase domain"/>
    <property type="match status" value="1"/>
</dbReference>
<evidence type="ECO:0000256" key="5">
    <source>
        <dbReference type="ARBA" id="ARBA00019087"/>
    </source>
</evidence>
<feature type="domain" description="4'-phosphopantetheinyl transferase" evidence="12">
    <location>
        <begin position="125"/>
        <end position="200"/>
    </location>
</feature>